<evidence type="ECO:0008006" key="4">
    <source>
        <dbReference type="Google" id="ProtNLM"/>
    </source>
</evidence>
<evidence type="ECO:0000256" key="1">
    <source>
        <dbReference type="SAM" id="Phobius"/>
    </source>
</evidence>
<sequence length="421" mass="45711">MKWNVFTAEIKAILRPRPTLITAVLALGFIGLLSSLIGATMQPSTAPVIAQYGPTATPALISGSEAHNAELERKFQADLAQLQPQASKEGVNDYRSARSFIDKIQEQIWQDASVADGPTGQLYDQIEGLNSYQQLLVGHRVVDNYRGCGKQGLAQRAASQLGLLSASEHSDLYQYLGDASAASSKRVELPKAVDQRVNALAQECQSGMGLTHPDDTIQLSQSYLRMVFLVVLLATLGLCAPLLTRNRMRRMRQTQWSTRVGRSIQGIEMAAAATVAFLVAAVSYALALALWLPKIKAYLPTPVFDGADLPWFNWSVGTYIAVFLAASFALNLGCALLMVWFSSHMSTYISLLLVLVPFAVIAFFVEAQWLMVGPFIIGNEINRLLPLVGIEGYICLAVLALGAALCIVGSRKVKHQQLATA</sequence>
<feature type="transmembrane region" description="Helical" evidence="1">
    <location>
        <begin position="384"/>
        <end position="408"/>
    </location>
</feature>
<evidence type="ECO:0000313" key="3">
    <source>
        <dbReference type="Proteomes" id="UP001321748"/>
    </source>
</evidence>
<evidence type="ECO:0000313" key="2">
    <source>
        <dbReference type="EMBL" id="BDR54909.1"/>
    </source>
</evidence>
<feature type="transmembrane region" description="Helical" evidence="1">
    <location>
        <begin position="269"/>
        <end position="292"/>
    </location>
</feature>
<feature type="transmembrane region" description="Helical" evidence="1">
    <location>
        <begin position="312"/>
        <end position="341"/>
    </location>
</feature>
<keyword evidence="1" id="KW-0472">Membrane</keyword>
<feature type="transmembrane region" description="Helical" evidence="1">
    <location>
        <begin position="223"/>
        <end position="243"/>
    </location>
</feature>
<dbReference type="Proteomes" id="UP001321748">
    <property type="component" value="Chromosome"/>
</dbReference>
<keyword evidence="3" id="KW-1185">Reference proteome</keyword>
<feature type="transmembrane region" description="Helical" evidence="1">
    <location>
        <begin position="348"/>
        <end position="372"/>
    </location>
</feature>
<name>A0ABM8BDC5_9BIFI</name>
<organism evidence="2 3">
    <name type="scientific">Bombiscardovia apis</name>
    <dbReference type="NCBI Taxonomy" id="2932182"/>
    <lineage>
        <taxon>Bacteria</taxon>
        <taxon>Bacillati</taxon>
        <taxon>Actinomycetota</taxon>
        <taxon>Actinomycetes</taxon>
        <taxon>Bifidobacteriales</taxon>
        <taxon>Bifidobacteriaceae</taxon>
        <taxon>Bombiscardovia</taxon>
    </lineage>
</organism>
<protein>
    <recommendedName>
        <fullName evidence="4">ABC transporter permease</fullName>
    </recommendedName>
</protein>
<feature type="transmembrane region" description="Helical" evidence="1">
    <location>
        <begin position="20"/>
        <end position="41"/>
    </location>
</feature>
<accession>A0ABM8BDC5</accession>
<gene>
    <name evidence="2" type="ORF">KIMH_10200</name>
</gene>
<keyword evidence="1" id="KW-0812">Transmembrane</keyword>
<dbReference type="EMBL" id="AP026800">
    <property type="protein sequence ID" value="BDR54909.1"/>
    <property type="molecule type" value="Genomic_DNA"/>
</dbReference>
<dbReference type="RefSeq" id="WP_317642416.1">
    <property type="nucleotide sequence ID" value="NZ_AP026800.1"/>
</dbReference>
<proteinExistence type="predicted"/>
<reference evidence="2 3" key="1">
    <citation type="journal article" date="2023" name="Microbiol. Spectr.">
        <title>Symbiosis of Carpenter Bees with Uncharacterized Lactic Acid Bacteria Showing NAD Auxotrophy.</title>
        <authorList>
            <person name="Kawasaki S."/>
            <person name="Ozawa K."/>
            <person name="Mori T."/>
            <person name="Yamamoto A."/>
            <person name="Ito M."/>
            <person name="Ohkuma M."/>
            <person name="Sakamoto M."/>
            <person name="Matsutani M."/>
        </authorList>
    </citation>
    <scope>NUCLEOTIDE SEQUENCE [LARGE SCALE GENOMIC DNA]</scope>
    <source>
        <strain evidence="2 3">KimH</strain>
    </source>
</reference>
<keyword evidence="1" id="KW-1133">Transmembrane helix</keyword>